<accession>A0ABN2GQS4</accession>
<proteinExistence type="predicted"/>
<dbReference type="Gene3D" id="6.10.250.660">
    <property type="match status" value="1"/>
</dbReference>
<sequence>MSTSGSPAATFPETRGAAKGYDKRAVDEFLTRAREAFEADAEPMTSGDVRRAAFPLVRRGYAIPAVDAALGRIEDAFAAREREAAVGAEGAHAWVGQTRETAQVVLDRLSRPRGRRFDRVSVLRYGYRIDEVDLVADKLAKYLETGDSVTVEQVRAVAFRMQRGGYREAQVDAVLDAVIEVMLAVA</sequence>
<dbReference type="EMBL" id="BAAAPK010000001">
    <property type="protein sequence ID" value="GAA1675315.1"/>
    <property type="molecule type" value="Genomic_DNA"/>
</dbReference>
<keyword evidence="2" id="KW-1185">Reference proteome</keyword>
<dbReference type="RefSeq" id="WP_344055832.1">
    <property type="nucleotide sequence ID" value="NZ_BAAAPK010000001.1"/>
</dbReference>
<dbReference type="Proteomes" id="UP001500596">
    <property type="component" value="Unassembled WGS sequence"/>
</dbReference>
<dbReference type="InterPro" id="IPR019933">
    <property type="entry name" value="DivIVA_domain"/>
</dbReference>
<dbReference type="NCBIfam" id="TIGR03544">
    <property type="entry name" value="DivI1A_domain"/>
    <property type="match status" value="2"/>
</dbReference>
<evidence type="ECO:0008006" key="3">
    <source>
        <dbReference type="Google" id="ProtNLM"/>
    </source>
</evidence>
<reference evidence="1 2" key="1">
    <citation type="journal article" date="2019" name="Int. J. Syst. Evol. Microbiol.">
        <title>The Global Catalogue of Microorganisms (GCM) 10K type strain sequencing project: providing services to taxonomists for standard genome sequencing and annotation.</title>
        <authorList>
            <consortium name="The Broad Institute Genomics Platform"/>
            <consortium name="The Broad Institute Genome Sequencing Center for Infectious Disease"/>
            <person name="Wu L."/>
            <person name="Ma J."/>
        </authorList>
    </citation>
    <scope>NUCLEOTIDE SEQUENCE [LARGE SCALE GENOMIC DNA]</scope>
    <source>
        <strain evidence="1 2">JCM 15575</strain>
    </source>
</reference>
<organism evidence="1 2">
    <name type="scientific">Microbacterium lacus</name>
    <dbReference type="NCBI Taxonomy" id="415217"/>
    <lineage>
        <taxon>Bacteria</taxon>
        <taxon>Bacillati</taxon>
        <taxon>Actinomycetota</taxon>
        <taxon>Actinomycetes</taxon>
        <taxon>Micrococcales</taxon>
        <taxon>Microbacteriaceae</taxon>
        <taxon>Microbacterium</taxon>
    </lineage>
</organism>
<gene>
    <name evidence="1" type="ORF">GCM10009807_19180</name>
</gene>
<dbReference type="NCBIfam" id="TIGR03543">
    <property type="entry name" value="divI1A_rptt_fam"/>
    <property type="match status" value="1"/>
</dbReference>
<dbReference type="InterPro" id="IPR019932">
    <property type="entry name" value="CHP03543"/>
</dbReference>
<comment type="caution">
    <text evidence="1">The sequence shown here is derived from an EMBL/GenBank/DDBJ whole genome shotgun (WGS) entry which is preliminary data.</text>
</comment>
<evidence type="ECO:0000313" key="1">
    <source>
        <dbReference type="EMBL" id="GAA1675315.1"/>
    </source>
</evidence>
<name>A0ABN2GQS4_9MICO</name>
<evidence type="ECO:0000313" key="2">
    <source>
        <dbReference type="Proteomes" id="UP001500596"/>
    </source>
</evidence>
<protein>
    <recommendedName>
        <fullName evidence="3">DivIVA domain-containing protein</fullName>
    </recommendedName>
</protein>